<dbReference type="Gene3D" id="3.60.21.10">
    <property type="match status" value="1"/>
</dbReference>
<dbReference type="Pfam" id="PF00149">
    <property type="entry name" value="Metallophos"/>
    <property type="match status" value="1"/>
</dbReference>
<accession>A0A4U6QM79</accession>
<evidence type="ECO:0000313" key="5">
    <source>
        <dbReference type="Proteomes" id="UP000306985"/>
    </source>
</evidence>
<feature type="signal peptide" evidence="1">
    <location>
        <begin position="1"/>
        <end position="41"/>
    </location>
</feature>
<dbReference type="InterPro" id="IPR051918">
    <property type="entry name" value="STPP_CPPED1"/>
</dbReference>
<dbReference type="EMBL" id="SZZH01000001">
    <property type="protein sequence ID" value="TKV61714.1"/>
    <property type="molecule type" value="Genomic_DNA"/>
</dbReference>
<keyword evidence="1" id="KW-0732">Signal</keyword>
<name>A0A4U6QM79_9ACTN</name>
<evidence type="ECO:0000259" key="3">
    <source>
        <dbReference type="Pfam" id="PF18885"/>
    </source>
</evidence>
<protein>
    <submittedName>
        <fullName evidence="4">Metallophosphoesterase</fullName>
    </submittedName>
</protein>
<evidence type="ECO:0000313" key="4">
    <source>
        <dbReference type="EMBL" id="TKV61714.1"/>
    </source>
</evidence>
<dbReference type="Proteomes" id="UP000306985">
    <property type="component" value="Unassembled WGS sequence"/>
</dbReference>
<sequence>MLSVRRPPQLKVSGLRRCALLLAGVLLTGLTSAVTAGPASAAPTDVCSGFDQAILMRLNPTTTSSLLTRSPGEASGSSRYGYTVDEGPEFYAAATAVAGSVPVRRLYNAATRDFVALTQQSDISAAQAEGYADQGVRFYASPTVSDCADPVYLVRKGAHFRQVASSAVRSALLDDGWTDRGIAFYASSADEPAPGQPGSSGSAFTVAVIPDTQQEVLSAADNRFAERTRWLVDNRASLSLAYVAHTGDLVNWDTTEHEQYARGSAAMKVLDDAGIPWSGSIGNHDTAAVCAGGSACPGTRPRITVRNTATFNQYFPVSRFPAMKGEFEAGKVDNSWSTFEAGGTKWMVLNLELWPRPEVVAWASSMVSSHPDTNVMLVTHSYLNPDGSIYGAADYGQTTPRTLFDQLVRPNSNIKIVLSGHVGETADREDIRPDGTKVVSYLGAFHSNTTNPVQLLKIDVAAGTITRTWTAPRTPGFPTYEDVNSGMTWAR</sequence>
<dbReference type="InterPro" id="IPR043708">
    <property type="entry name" value="DUF5648"/>
</dbReference>
<dbReference type="OrthoDB" id="9772095at2"/>
<reference evidence="4 5" key="1">
    <citation type="submission" date="2019-05" db="EMBL/GenBank/DDBJ databases">
        <title>Nakamurella sp. N5BH11, whole genome shotgun sequence.</title>
        <authorList>
            <person name="Tuo L."/>
        </authorList>
    </citation>
    <scope>NUCLEOTIDE SEQUENCE [LARGE SCALE GENOMIC DNA]</scope>
    <source>
        <strain evidence="4 5">N5BH11</strain>
    </source>
</reference>
<dbReference type="PANTHER" id="PTHR43143">
    <property type="entry name" value="METALLOPHOSPHOESTERASE, CALCINEURIN SUPERFAMILY"/>
    <property type="match status" value="1"/>
</dbReference>
<dbReference type="GO" id="GO:0016787">
    <property type="term" value="F:hydrolase activity"/>
    <property type="evidence" value="ECO:0007669"/>
    <property type="project" value="InterPro"/>
</dbReference>
<evidence type="ECO:0000259" key="2">
    <source>
        <dbReference type="Pfam" id="PF00149"/>
    </source>
</evidence>
<evidence type="ECO:0000256" key="1">
    <source>
        <dbReference type="SAM" id="SignalP"/>
    </source>
</evidence>
<comment type="caution">
    <text evidence="4">The sequence shown here is derived from an EMBL/GenBank/DDBJ whole genome shotgun (WGS) entry which is preliminary data.</text>
</comment>
<dbReference type="InterPro" id="IPR004843">
    <property type="entry name" value="Calcineurin-like_PHP"/>
</dbReference>
<feature type="chain" id="PRO_5020686157" evidence="1">
    <location>
        <begin position="42"/>
        <end position="491"/>
    </location>
</feature>
<feature type="domain" description="Calcineurin-like phosphoesterase" evidence="2">
    <location>
        <begin position="205"/>
        <end position="422"/>
    </location>
</feature>
<keyword evidence="5" id="KW-1185">Reference proteome</keyword>
<gene>
    <name evidence="4" type="ORF">FDO65_09240</name>
</gene>
<dbReference type="PANTHER" id="PTHR43143:SF5">
    <property type="entry name" value="SECRETED PROTEIN"/>
    <property type="match status" value="1"/>
</dbReference>
<organism evidence="4 5">
    <name type="scientific">Nakamurella flava</name>
    <dbReference type="NCBI Taxonomy" id="2576308"/>
    <lineage>
        <taxon>Bacteria</taxon>
        <taxon>Bacillati</taxon>
        <taxon>Actinomycetota</taxon>
        <taxon>Actinomycetes</taxon>
        <taxon>Nakamurellales</taxon>
        <taxon>Nakamurellaceae</taxon>
        <taxon>Nakamurella</taxon>
    </lineage>
</organism>
<dbReference type="SUPFAM" id="SSF56300">
    <property type="entry name" value="Metallo-dependent phosphatases"/>
    <property type="match status" value="1"/>
</dbReference>
<dbReference type="AlphaFoldDB" id="A0A4U6QM79"/>
<dbReference type="Pfam" id="PF18885">
    <property type="entry name" value="DUF5648"/>
    <property type="match status" value="1"/>
</dbReference>
<dbReference type="InterPro" id="IPR029052">
    <property type="entry name" value="Metallo-depent_PP-like"/>
</dbReference>
<feature type="domain" description="DUF5648" evidence="3">
    <location>
        <begin position="58"/>
        <end position="186"/>
    </location>
</feature>
<proteinExistence type="predicted"/>